<dbReference type="EMBL" id="JACHOQ010000003">
    <property type="protein sequence ID" value="MBB5740221.1"/>
    <property type="molecule type" value="Genomic_DNA"/>
</dbReference>
<comment type="caution">
    <text evidence="3">The sequence shown here is derived from an EMBL/GenBank/DDBJ whole genome shotgun (WGS) entry which is preliminary data.</text>
</comment>
<feature type="compositionally biased region" description="Low complexity" evidence="2">
    <location>
        <begin position="564"/>
        <end position="574"/>
    </location>
</feature>
<sequence length="975" mass="103786">MSAAAPWSVKGIDPKAREVAKDLARRSGMTLGEWLNSMIMDDEEEGYATLPRRGPVADTYDRRHRARRLDDAYEPSDEKWQRVSASIDALAARLEAAERRSTVAIQGVDQAVAGLVRRLDGHDAQTKGQARRIDDIAEELREGHRRLRAFERDTGPQVQEGFGKVEQSIGALAGRLYDIEERQRAGVADLRQRMEAVEKAAGPGAGSDLLAQVGARLDQAQSRTTEALKALERSFADLDQRLRAAEGRVEPEGARDAARFEKLAETLSRQIDSNRAEMMQRLDAAETGARIDRIERAVQAVNDQVQASERKGAQGLEAMGREVLKIAQNLNARMQAAERAGADQAEAVTRAVSRKVDEDLARHSAQVDQTFARHVDRVEQRLTATEDRHALALEKLGGEITRISDQLSDRIVQSERRSQQALDDIARRLSESAEKIEQRYDRASGELAERMRLSEERTARLLAEARESISARQAGAADRAAFEDRSAPAADVVAEGGWDIPEAEPKPRVVAARTARSAVSTPVEPDWRAAVFPDDSFDDADAWSSDASMTPKTAPFPSSFAAAVSATSFSAEPATPEPEPERAPPPPPPAPTPDPAPAAEASPVIQPFGGFGGADVEDALDATAPGFAAPAPAETSALDVSAREDDFGGETEFVDPRRLRASMGAAAAAGRASSTRSTINAARAAMTVPTPVEAPRQGFGLAPKRGGKSKLQERLDKQAARDGSTVKKAFLASVTAVALTGGAYASLSLADGSGLPDINLPGLSGRDAALAAAEPAAPPLAMAVTPADAVPTAEAGAEAYDRAVEQIESGDPEGVEALKKAANLGYAPAQTYLGQLYLAGADGVAADPVESRRWGRRAAENGDPRGMHLYGMQLYEGDGGAANQAEGLVWLVKAAEHGLPDSQYNVARIYETGADGVAKNLTEALKWYMIAARGGDSEAQAAVNRLRPTASATAQRAARTAAEAFVSQQSAKATG</sequence>
<protein>
    <submittedName>
        <fullName evidence="3">Localization factor PodJL</fullName>
    </submittedName>
</protein>
<dbReference type="InterPro" id="IPR050767">
    <property type="entry name" value="Sel1_AlgK"/>
</dbReference>
<name>A0A7W9C6U8_9CAUL</name>
<dbReference type="RefSeq" id="WP_311734594.1">
    <property type="nucleotide sequence ID" value="NZ_JACHOQ010000003.1"/>
</dbReference>
<evidence type="ECO:0000313" key="3">
    <source>
        <dbReference type="EMBL" id="MBB5740221.1"/>
    </source>
</evidence>
<organism evidence="3 4">
    <name type="scientific">Brevundimonas aurantiaca</name>
    <dbReference type="NCBI Taxonomy" id="74316"/>
    <lineage>
        <taxon>Bacteria</taxon>
        <taxon>Pseudomonadati</taxon>
        <taxon>Pseudomonadota</taxon>
        <taxon>Alphaproteobacteria</taxon>
        <taxon>Caulobacterales</taxon>
        <taxon>Caulobacteraceae</taxon>
        <taxon>Brevundimonas</taxon>
    </lineage>
</organism>
<dbReference type="Proteomes" id="UP000527324">
    <property type="component" value="Unassembled WGS sequence"/>
</dbReference>
<dbReference type="Gene3D" id="1.25.40.10">
    <property type="entry name" value="Tetratricopeptide repeat domain"/>
    <property type="match status" value="1"/>
</dbReference>
<dbReference type="InterPro" id="IPR006597">
    <property type="entry name" value="Sel1-like"/>
</dbReference>
<feature type="coiled-coil region" evidence="1">
    <location>
        <begin position="228"/>
        <end position="311"/>
    </location>
</feature>
<dbReference type="InterPro" id="IPR011990">
    <property type="entry name" value="TPR-like_helical_dom_sf"/>
</dbReference>
<evidence type="ECO:0000256" key="1">
    <source>
        <dbReference type="SAM" id="Coils"/>
    </source>
</evidence>
<feature type="compositionally biased region" description="Pro residues" evidence="2">
    <location>
        <begin position="583"/>
        <end position="596"/>
    </location>
</feature>
<keyword evidence="4" id="KW-1185">Reference proteome</keyword>
<dbReference type="SMART" id="SM00671">
    <property type="entry name" value="SEL1"/>
    <property type="match status" value="3"/>
</dbReference>
<dbReference type="SUPFAM" id="SSF81901">
    <property type="entry name" value="HCP-like"/>
    <property type="match status" value="1"/>
</dbReference>
<evidence type="ECO:0000313" key="4">
    <source>
        <dbReference type="Proteomes" id="UP000527324"/>
    </source>
</evidence>
<dbReference type="AlphaFoldDB" id="A0A7W9C6U8"/>
<dbReference type="PANTHER" id="PTHR11102">
    <property type="entry name" value="SEL-1-LIKE PROTEIN"/>
    <property type="match status" value="1"/>
</dbReference>
<dbReference type="Pfam" id="PF08238">
    <property type="entry name" value="Sel1"/>
    <property type="match status" value="3"/>
</dbReference>
<feature type="region of interest" description="Disordered" evidence="2">
    <location>
        <begin position="564"/>
        <end position="617"/>
    </location>
</feature>
<proteinExistence type="predicted"/>
<evidence type="ECO:0000256" key="2">
    <source>
        <dbReference type="SAM" id="MobiDB-lite"/>
    </source>
</evidence>
<reference evidence="3 4" key="1">
    <citation type="submission" date="2020-08" db="EMBL/GenBank/DDBJ databases">
        <title>Genomic Encyclopedia of Type Strains, Phase IV (KMG-IV): sequencing the most valuable type-strain genomes for metagenomic binning, comparative biology and taxonomic classification.</title>
        <authorList>
            <person name="Goeker M."/>
        </authorList>
    </citation>
    <scope>NUCLEOTIDE SEQUENCE [LARGE SCALE GENOMIC DNA]</scope>
    <source>
        <strain evidence="3 4">DSM 4731</strain>
    </source>
</reference>
<keyword evidence="1" id="KW-0175">Coiled coil</keyword>
<dbReference type="PANTHER" id="PTHR11102:SF160">
    <property type="entry name" value="ERAD-ASSOCIATED E3 UBIQUITIN-PROTEIN LIGASE COMPONENT HRD3"/>
    <property type="match status" value="1"/>
</dbReference>
<gene>
    <name evidence="3" type="ORF">GGQ93_001935</name>
</gene>
<accession>A0A7W9C6U8</accession>